<dbReference type="Proteomes" id="UP000712281">
    <property type="component" value="Unassembled WGS sequence"/>
</dbReference>
<proteinExistence type="predicted"/>
<organism evidence="2 3">
    <name type="scientific">Brassica cretica</name>
    <name type="common">Mustard</name>
    <dbReference type="NCBI Taxonomy" id="69181"/>
    <lineage>
        <taxon>Eukaryota</taxon>
        <taxon>Viridiplantae</taxon>
        <taxon>Streptophyta</taxon>
        <taxon>Embryophyta</taxon>
        <taxon>Tracheophyta</taxon>
        <taxon>Spermatophyta</taxon>
        <taxon>Magnoliopsida</taxon>
        <taxon>eudicotyledons</taxon>
        <taxon>Gunneridae</taxon>
        <taxon>Pentapetalae</taxon>
        <taxon>rosids</taxon>
        <taxon>malvids</taxon>
        <taxon>Brassicales</taxon>
        <taxon>Brassicaceae</taxon>
        <taxon>Brassiceae</taxon>
        <taxon>Brassica</taxon>
    </lineage>
</organism>
<feature type="region of interest" description="Disordered" evidence="1">
    <location>
        <begin position="1"/>
        <end position="81"/>
    </location>
</feature>
<evidence type="ECO:0000313" key="2">
    <source>
        <dbReference type="EMBL" id="KAF2536893.1"/>
    </source>
</evidence>
<evidence type="ECO:0000256" key="1">
    <source>
        <dbReference type="SAM" id="MobiDB-lite"/>
    </source>
</evidence>
<accession>A0A8S9FT68</accession>
<name>A0A8S9FT68_BRACR</name>
<sequence>MPDKVKTLLPGRTHAKAKHYPPPLMVKPKRAKLTQALTENTSKKDGPESSTQTTARKQPVLEPSVSTQLEEKNPVEDVGPATKAIHANAIAE</sequence>
<reference evidence="2" key="1">
    <citation type="submission" date="2019-12" db="EMBL/GenBank/DDBJ databases">
        <title>Genome sequencing and annotation of Brassica cretica.</title>
        <authorList>
            <person name="Studholme D.J."/>
            <person name="Sarris P.F."/>
        </authorList>
    </citation>
    <scope>NUCLEOTIDE SEQUENCE</scope>
    <source>
        <strain evidence="2">PFS-001/15</strain>
        <tissue evidence="2">Leaf</tissue>
    </source>
</reference>
<comment type="caution">
    <text evidence="2">The sequence shown here is derived from an EMBL/GenBank/DDBJ whole genome shotgun (WGS) entry which is preliminary data.</text>
</comment>
<dbReference type="AlphaFoldDB" id="A0A8S9FT68"/>
<evidence type="ECO:0000313" key="3">
    <source>
        <dbReference type="Proteomes" id="UP000712281"/>
    </source>
</evidence>
<gene>
    <name evidence="2" type="ORF">F2Q68_00020204</name>
</gene>
<dbReference type="EMBL" id="QGKW02002228">
    <property type="protein sequence ID" value="KAF2536893.1"/>
    <property type="molecule type" value="Genomic_DNA"/>
</dbReference>
<protein>
    <submittedName>
        <fullName evidence="2">Uncharacterized protein</fullName>
    </submittedName>
</protein>